<accession>A0AAV0YAK3</accession>
<dbReference type="AlphaFoldDB" id="A0AAV0YAK3"/>
<dbReference type="EMBL" id="CARXXK010001560">
    <property type="protein sequence ID" value="CAI6376719.1"/>
    <property type="molecule type" value="Genomic_DNA"/>
</dbReference>
<gene>
    <name evidence="2" type="ORF">MEUPH1_LOCUS30060</name>
</gene>
<reference evidence="2 3" key="1">
    <citation type="submission" date="2023-01" db="EMBL/GenBank/DDBJ databases">
        <authorList>
            <person name="Whitehead M."/>
        </authorList>
    </citation>
    <scope>NUCLEOTIDE SEQUENCE [LARGE SCALE GENOMIC DNA]</scope>
</reference>
<dbReference type="Proteomes" id="UP001160148">
    <property type="component" value="Unassembled WGS sequence"/>
</dbReference>
<evidence type="ECO:0000313" key="2">
    <source>
        <dbReference type="EMBL" id="CAI6376719.1"/>
    </source>
</evidence>
<sequence>MDRYKPKKKEEVELSISEGKKADKNKHNKKQARTNFISVNCDFKNYRILSYRGKIIVFSCTIVSVYRTSYKWPKLSYVYDNYRTDGNADSNSDGGAQNSLTCRHKIRLAMAVYGRGAGSDYM</sequence>
<keyword evidence="3" id="KW-1185">Reference proteome</keyword>
<proteinExistence type="predicted"/>
<protein>
    <submittedName>
        <fullName evidence="2">Uncharacterized protein</fullName>
    </submittedName>
</protein>
<organism evidence="2 3">
    <name type="scientific">Macrosiphum euphorbiae</name>
    <name type="common">potato aphid</name>
    <dbReference type="NCBI Taxonomy" id="13131"/>
    <lineage>
        <taxon>Eukaryota</taxon>
        <taxon>Metazoa</taxon>
        <taxon>Ecdysozoa</taxon>
        <taxon>Arthropoda</taxon>
        <taxon>Hexapoda</taxon>
        <taxon>Insecta</taxon>
        <taxon>Pterygota</taxon>
        <taxon>Neoptera</taxon>
        <taxon>Paraneoptera</taxon>
        <taxon>Hemiptera</taxon>
        <taxon>Sternorrhyncha</taxon>
        <taxon>Aphidomorpha</taxon>
        <taxon>Aphidoidea</taxon>
        <taxon>Aphididae</taxon>
        <taxon>Macrosiphini</taxon>
        <taxon>Macrosiphum</taxon>
    </lineage>
</organism>
<comment type="caution">
    <text evidence="2">The sequence shown here is derived from an EMBL/GenBank/DDBJ whole genome shotgun (WGS) entry which is preliminary data.</text>
</comment>
<feature type="region of interest" description="Disordered" evidence="1">
    <location>
        <begin position="1"/>
        <end position="29"/>
    </location>
</feature>
<name>A0AAV0YAK3_9HEMI</name>
<feature type="compositionally biased region" description="Basic and acidic residues" evidence="1">
    <location>
        <begin position="1"/>
        <end position="22"/>
    </location>
</feature>
<evidence type="ECO:0000256" key="1">
    <source>
        <dbReference type="SAM" id="MobiDB-lite"/>
    </source>
</evidence>
<evidence type="ECO:0000313" key="3">
    <source>
        <dbReference type="Proteomes" id="UP001160148"/>
    </source>
</evidence>